<gene>
    <name evidence="3" type="ORF">GCM10009777_04960</name>
</gene>
<dbReference type="InterPro" id="IPR036388">
    <property type="entry name" value="WH-like_DNA-bd_sf"/>
</dbReference>
<dbReference type="InterPro" id="IPR039420">
    <property type="entry name" value="WalR-like"/>
</dbReference>
<dbReference type="PANTHER" id="PTHR43214:SF43">
    <property type="entry name" value="TWO-COMPONENT RESPONSE REGULATOR"/>
    <property type="match status" value="1"/>
</dbReference>
<dbReference type="Proteomes" id="UP001500326">
    <property type="component" value="Unassembled WGS sequence"/>
</dbReference>
<dbReference type="SUPFAM" id="SSF48452">
    <property type="entry name" value="TPR-like"/>
    <property type="match status" value="1"/>
</dbReference>
<dbReference type="PROSITE" id="PS00622">
    <property type="entry name" value="HTH_LUXR_1"/>
    <property type="match status" value="1"/>
</dbReference>
<evidence type="ECO:0000313" key="3">
    <source>
        <dbReference type="EMBL" id="GAA1975097.1"/>
    </source>
</evidence>
<keyword evidence="1" id="KW-0238">DNA-binding</keyword>
<proteinExistence type="predicted"/>
<dbReference type="PANTHER" id="PTHR43214">
    <property type="entry name" value="TWO-COMPONENT RESPONSE REGULATOR"/>
    <property type="match status" value="1"/>
</dbReference>
<name>A0ABN2RUK7_9MICO</name>
<keyword evidence="4" id="KW-1185">Reference proteome</keyword>
<dbReference type="PROSITE" id="PS50043">
    <property type="entry name" value="HTH_LUXR_2"/>
    <property type="match status" value="1"/>
</dbReference>
<comment type="caution">
    <text evidence="3">The sequence shown here is derived from an EMBL/GenBank/DDBJ whole genome shotgun (WGS) entry which is preliminary data.</text>
</comment>
<dbReference type="SMART" id="SM00421">
    <property type="entry name" value="HTH_LUXR"/>
    <property type="match status" value="1"/>
</dbReference>
<feature type="domain" description="HTH luxR-type" evidence="2">
    <location>
        <begin position="478"/>
        <end position="543"/>
    </location>
</feature>
<accession>A0ABN2RUK7</accession>
<dbReference type="InterPro" id="IPR011990">
    <property type="entry name" value="TPR-like_helical_dom_sf"/>
</dbReference>
<dbReference type="Gene3D" id="1.10.10.10">
    <property type="entry name" value="Winged helix-like DNA-binding domain superfamily/Winged helix DNA-binding domain"/>
    <property type="match status" value="1"/>
</dbReference>
<dbReference type="PRINTS" id="PR00038">
    <property type="entry name" value="HTHLUXR"/>
</dbReference>
<dbReference type="EMBL" id="BAAAOH010000001">
    <property type="protein sequence ID" value="GAA1975097.1"/>
    <property type="molecule type" value="Genomic_DNA"/>
</dbReference>
<dbReference type="InterPro" id="IPR000792">
    <property type="entry name" value="Tscrpt_reg_LuxR_C"/>
</dbReference>
<dbReference type="InterPro" id="IPR016032">
    <property type="entry name" value="Sig_transdc_resp-reg_C-effctor"/>
</dbReference>
<organism evidence="3 4">
    <name type="scientific">Microbacterium pumilum</name>
    <dbReference type="NCBI Taxonomy" id="344165"/>
    <lineage>
        <taxon>Bacteria</taxon>
        <taxon>Bacillati</taxon>
        <taxon>Actinomycetota</taxon>
        <taxon>Actinomycetes</taxon>
        <taxon>Micrococcales</taxon>
        <taxon>Microbacteriaceae</taxon>
        <taxon>Microbacterium</taxon>
    </lineage>
</organism>
<evidence type="ECO:0000256" key="1">
    <source>
        <dbReference type="ARBA" id="ARBA00023125"/>
    </source>
</evidence>
<evidence type="ECO:0000313" key="4">
    <source>
        <dbReference type="Proteomes" id="UP001500326"/>
    </source>
</evidence>
<dbReference type="SUPFAM" id="SSF46894">
    <property type="entry name" value="C-terminal effector domain of the bipartite response regulators"/>
    <property type="match status" value="1"/>
</dbReference>
<dbReference type="Gene3D" id="1.25.40.10">
    <property type="entry name" value="Tetratricopeptide repeat domain"/>
    <property type="match status" value="1"/>
</dbReference>
<reference evidence="3 4" key="1">
    <citation type="journal article" date="2019" name="Int. J. Syst. Evol. Microbiol.">
        <title>The Global Catalogue of Microorganisms (GCM) 10K type strain sequencing project: providing services to taxonomists for standard genome sequencing and annotation.</title>
        <authorList>
            <consortium name="The Broad Institute Genomics Platform"/>
            <consortium name="The Broad Institute Genome Sequencing Center for Infectious Disease"/>
            <person name="Wu L."/>
            <person name="Ma J."/>
        </authorList>
    </citation>
    <scope>NUCLEOTIDE SEQUENCE [LARGE SCALE GENOMIC DNA]</scope>
    <source>
        <strain evidence="3 4">JCM 14902</strain>
    </source>
</reference>
<dbReference type="CDD" id="cd06170">
    <property type="entry name" value="LuxR_C_like"/>
    <property type="match status" value="1"/>
</dbReference>
<sequence length="548" mass="58538">MRMPDHAKDGGGATVTSTLNDWTARFEDLSRDEAAGGLSAQGLDDLGLAAWFIGRAKESERAWDAAHLAYLEAGDVDAAIRCAFWIGFTLSEEGDGIRGGAWMARVFELCQSDAAGRGSEALVAICRSVAAFGRGRIDESADLAQKAVAIARATRDADAEVLATMSLGRALVAIGRIEDGFAQMDQVMLMISSHHVSDRVAGPAYCAVIASCLARWDVDRARVWTRDLSSWCDAQEGLKPFRGECSVLRAVVLRVGGEWEEATRTLTEVAAHERRPETRENAVYGLAELHRLAGRRGEAEAAYRLAADLGREVQPGLGLLRRDQGDSVTARSGISRALEAAGEPNRRADLLAAQVELEAAHGDLDTAERAAADLGALATALDTVYLRAQADRARAIVLVARDDSAAALPLLRRSWAAWRSLDAPYEAALTRMQLGRAARASGDEEGAQLEFDAARSTLAMLGAAPDLDRLERIASPVPPSAAGGLTPRESEVIRLIARGLSNRAIANELFLSERTVARHVSNILAKLALPSRAAATAFAFEHGMTTPA</sequence>
<protein>
    <recommendedName>
        <fullName evidence="2">HTH luxR-type domain-containing protein</fullName>
    </recommendedName>
</protein>
<evidence type="ECO:0000259" key="2">
    <source>
        <dbReference type="PROSITE" id="PS50043"/>
    </source>
</evidence>
<dbReference type="Pfam" id="PF00196">
    <property type="entry name" value="GerE"/>
    <property type="match status" value="1"/>
</dbReference>